<dbReference type="Proteomes" id="UP000270112">
    <property type="component" value="Unassembled WGS sequence"/>
</dbReference>
<dbReference type="AlphaFoldDB" id="A0A3N0J0T9"/>
<reference evidence="2" key="3">
    <citation type="journal article" date="2019" name="Microbiol. Resour. Announc.">
        <title>Draft Genome Sequences of Type Strains of Gordonibacter faecihominis, Paraeggerthella hongkongensis, Parvibacter caecicola,Slackia equolifaciens, Slackia faecicanis, and Slackia isoflavoniconvertens.</title>
        <authorList>
            <person name="Danylec N."/>
            <person name="Stoll D.A."/>
            <person name="Dotsch A."/>
            <person name="Huch M."/>
        </authorList>
    </citation>
    <scope>NUCLEOTIDE SEQUENCE</scope>
    <source>
        <strain evidence="2">DSM 16107</strain>
    </source>
</reference>
<keyword evidence="3" id="KW-1185">Reference proteome</keyword>
<accession>A0A3N0J0T9</accession>
<dbReference type="OrthoDB" id="3178731at2"/>
<reference evidence="4" key="2">
    <citation type="submission" date="2018-05" db="EMBL/GenBank/DDBJ databases">
        <title>Genome Sequencing of selected type strains of the family Eggerthellaceae.</title>
        <authorList>
            <person name="Danylec N."/>
            <person name="Stoll D.A."/>
            <person name="Doetsch A."/>
            <person name="Huch M."/>
        </authorList>
    </citation>
    <scope>NUCLEOTIDE SEQUENCE [LARGE SCALE GENOMIC DNA]</scope>
    <source>
        <strain evidence="4">DSM 16107</strain>
    </source>
</reference>
<evidence type="ECO:0000313" key="2">
    <source>
        <dbReference type="EMBL" id="RNM42869.1"/>
    </source>
</evidence>
<organism evidence="2 4">
    <name type="scientific">Eggerthella sinensis</name>
    <dbReference type="NCBI Taxonomy" id="242230"/>
    <lineage>
        <taxon>Bacteria</taxon>
        <taxon>Bacillati</taxon>
        <taxon>Actinomycetota</taxon>
        <taxon>Coriobacteriia</taxon>
        <taxon>Eggerthellales</taxon>
        <taxon>Eggerthellaceae</taxon>
        <taxon>Eggerthella</taxon>
    </lineage>
</organism>
<evidence type="ECO:0000313" key="4">
    <source>
        <dbReference type="Proteomes" id="UP000270112"/>
    </source>
</evidence>
<gene>
    <name evidence="1" type="ORF">C1876_00575</name>
    <name evidence="2" type="ORF">DMP09_03020</name>
</gene>
<evidence type="ECO:0000313" key="3">
    <source>
        <dbReference type="Proteomes" id="UP000253817"/>
    </source>
</evidence>
<protein>
    <submittedName>
        <fullName evidence="2">Uncharacterized protein</fullName>
    </submittedName>
</protein>
<proteinExistence type="predicted"/>
<dbReference type="Proteomes" id="UP000253817">
    <property type="component" value="Unassembled WGS sequence"/>
</dbReference>
<dbReference type="EMBL" id="QICC01000006">
    <property type="protein sequence ID" value="RNM42869.1"/>
    <property type="molecule type" value="Genomic_DNA"/>
</dbReference>
<evidence type="ECO:0000313" key="1">
    <source>
        <dbReference type="EMBL" id="RDB71832.1"/>
    </source>
</evidence>
<sequence length="98" mass="10297">MGLFGPGKSEGEKLQERVAKALDEMGVTVESAAEKDGALHVGCFQGSSGLTSYKNLSLTMEGVIGFLQANGREIVDVKVSPCGSGDTVMSQLVTILYR</sequence>
<dbReference type="RefSeq" id="WP_114544779.1">
    <property type="nucleotide sequence ID" value="NZ_CALJMG010000161.1"/>
</dbReference>
<reference evidence="1 3" key="1">
    <citation type="journal article" date="2018" name="Elife">
        <title>Discovery and characterization of a prevalent human gut bacterial enzyme sufficient for the inactivation of a family of plant toxins.</title>
        <authorList>
            <person name="Koppel N."/>
            <person name="Bisanz J.E."/>
            <person name="Pandelia M.E."/>
            <person name="Turnbaugh P.J."/>
            <person name="Balskus E.P."/>
        </authorList>
    </citation>
    <scope>NUCLEOTIDE SEQUENCE [LARGE SCALE GENOMIC DNA]</scope>
    <source>
        <strain evidence="1 3">DSM 16107</strain>
    </source>
</reference>
<comment type="caution">
    <text evidence="2">The sequence shown here is derived from an EMBL/GenBank/DDBJ whole genome shotgun (WGS) entry which is preliminary data.</text>
</comment>
<dbReference type="EMBL" id="PPTT01000001">
    <property type="protein sequence ID" value="RDB71832.1"/>
    <property type="molecule type" value="Genomic_DNA"/>
</dbReference>
<name>A0A3N0J0T9_9ACTN</name>